<dbReference type="InterPro" id="IPR042178">
    <property type="entry name" value="Serpin_sf_1"/>
</dbReference>
<evidence type="ECO:0000259" key="5">
    <source>
        <dbReference type="SMART" id="SM00093"/>
    </source>
</evidence>
<proteinExistence type="inferred from homology"/>
<dbReference type="PANTHER" id="PTHR11461:SF211">
    <property type="entry name" value="GH10112P-RELATED"/>
    <property type="match status" value="1"/>
</dbReference>
<dbReference type="CDD" id="cd19954">
    <property type="entry name" value="serpin42Dd-like_insects"/>
    <property type="match status" value="1"/>
</dbReference>
<feature type="non-terminal residue" evidence="6">
    <location>
        <position position="1"/>
    </location>
</feature>
<dbReference type="PANTHER" id="PTHR11461">
    <property type="entry name" value="SERINE PROTEASE INHIBITOR, SERPIN"/>
    <property type="match status" value="1"/>
</dbReference>
<dbReference type="PROSITE" id="PS00284">
    <property type="entry name" value="SERPIN"/>
    <property type="match status" value="1"/>
</dbReference>
<dbReference type="Gene3D" id="3.30.497.10">
    <property type="entry name" value="Antithrombin, subunit I, domain 2"/>
    <property type="match status" value="1"/>
</dbReference>
<dbReference type="InterPro" id="IPR023795">
    <property type="entry name" value="Serpin_CS"/>
</dbReference>
<organism evidence="6">
    <name type="scientific">Bactrocera latifrons</name>
    <name type="common">Malaysian fruit fly</name>
    <name type="synonym">Chaetodacus latifrons</name>
    <dbReference type="NCBI Taxonomy" id="174628"/>
    <lineage>
        <taxon>Eukaryota</taxon>
        <taxon>Metazoa</taxon>
        <taxon>Ecdysozoa</taxon>
        <taxon>Arthropoda</taxon>
        <taxon>Hexapoda</taxon>
        <taxon>Insecta</taxon>
        <taxon>Pterygota</taxon>
        <taxon>Neoptera</taxon>
        <taxon>Endopterygota</taxon>
        <taxon>Diptera</taxon>
        <taxon>Brachycera</taxon>
        <taxon>Muscomorpha</taxon>
        <taxon>Tephritoidea</taxon>
        <taxon>Tephritidae</taxon>
        <taxon>Bactrocera</taxon>
        <taxon>Bactrocera</taxon>
    </lineage>
</organism>
<accession>A0A0K8UNC4</accession>
<dbReference type="InterPro" id="IPR023796">
    <property type="entry name" value="Serpin_dom"/>
</dbReference>
<reference evidence="6" key="1">
    <citation type="submission" date="2015-06" db="EMBL/GenBank/DDBJ databases">
        <authorList>
            <person name="Hoefler B.C."/>
            <person name="Straight P.D."/>
        </authorList>
    </citation>
    <scope>NUCLEOTIDE SEQUENCE</scope>
</reference>
<dbReference type="AlphaFoldDB" id="A0A0K8UNC4"/>
<evidence type="ECO:0000256" key="1">
    <source>
        <dbReference type="ARBA" id="ARBA00009500"/>
    </source>
</evidence>
<evidence type="ECO:0000256" key="2">
    <source>
        <dbReference type="ARBA" id="ARBA00022690"/>
    </source>
</evidence>
<dbReference type="GO" id="GO:0004867">
    <property type="term" value="F:serine-type endopeptidase inhibitor activity"/>
    <property type="evidence" value="ECO:0007669"/>
    <property type="project" value="UniProtKB-KW"/>
</dbReference>
<dbReference type="InterPro" id="IPR036186">
    <property type="entry name" value="Serpin_sf"/>
</dbReference>
<dbReference type="Gene3D" id="2.30.39.10">
    <property type="entry name" value="Alpha-1-antitrypsin, domain 1"/>
    <property type="match status" value="1"/>
</dbReference>
<protein>
    <submittedName>
        <fullName evidence="6">Antitrypsin</fullName>
    </submittedName>
</protein>
<gene>
    <name evidence="6" type="primary">A1AT_1</name>
    <name evidence="6" type="ORF">c0_g2_i3</name>
</gene>
<dbReference type="SUPFAM" id="SSF56574">
    <property type="entry name" value="Serpins"/>
    <property type="match status" value="1"/>
</dbReference>
<dbReference type="SMART" id="SM00093">
    <property type="entry name" value="SERPIN"/>
    <property type="match status" value="1"/>
</dbReference>
<comment type="similarity">
    <text evidence="1 4">Belongs to the serpin family.</text>
</comment>
<evidence type="ECO:0000256" key="3">
    <source>
        <dbReference type="ARBA" id="ARBA00022900"/>
    </source>
</evidence>
<dbReference type="InterPro" id="IPR000215">
    <property type="entry name" value="Serpin_fam"/>
</dbReference>
<dbReference type="GO" id="GO:0005615">
    <property type="term" value="C:extracellular space"/>
    <property type="evidence" value="ECO:0007669"/>
    <property type="project" value="InterPro"/>
</dbReference>
<evidence type="ECO:0000313" key="6">
    <source>
        <dbReference type="EMBL" id="JAI28182.1"/>
    </source>
</evidence>
<keyword evidence="3" id="KW-0722">Serine protease inhibitor</keyword>
<dbReference type="EMBL" id="GDHF01024132">
    <property type="protein sequence ID" value="JAI28182.1"/>
    <property type="molecule type" value="Transcribed_RNA"/>
</dbReference>
<dbReference type="OrthoDB" id="671595at2759"/>
<keyword evidence="2" id="KW-0646">Protease inhibitor</keyword>
<feature type="domain" description="Serpin" evidence="5">
    <location>
        <begin position="54"/>
        <end position="407"/>
    </location>
</feature>
<sequence>RKHTNKSQNFLKYNTKFLKAIKHNHSSIKDNMSFRAHVKRNLSSSAAASTLFQSNLIYVTAKHEPTSNFVISPVAIRSLLTIISISIIREPHRELLAAMGLKSSHQGIQEFKACRNANKDEFVFTQHNAIFVDNRFEIDMAFRVTCLEQFQTRPENINFEQLESITDHVNTWINEQTEDQIRTRIAADTMDVLQHNLLISIGRFESKWRKAFPKKFLTKSDFWLTPTEKVEVPMMHDYCELPFGELDELKATALVLPYRNLNVKLIILIPKEIDGLPKLEEDLKLQRVDITVLPSLLKVKNVKLGMPRVKLESNLLINEILKELGINAIFNDCIDFTRLLTAFNITKISQIRHIAAIEINDDGTGASSAKVSFLLTEIEKCTEFDINRPFFYAVTDNERIYFGGHIT</sequence>
<dbReference type="Pfam" id="PF00079">
    <property type="entry name" value="Serpin"/>
    <property type="match status" value="1"/>
</dbReference>
<evidence type="ECO:0000256" key="4">
    <source>
        <dbReference type="RuleBase" id="RU000411"/>
    </source>
</evidence>
<name>A0A0K8UNC4_BACLA</name>
<dbReference type="InterPro" id="IPR042185">
    <property type="entry name" value="Serpin_sf_2"/>
</dbReference>
<feature type="non-terminal residue" evidence="6">
    <location>
        <position position="407"/>
    </location>
</feature>